<dbReference type="STRING" id="22663.A0A2I0JFJ8"/>
<dbReference type="Proteomes" id="UP000233551">
    <property type="component" value="Unassembled WGS sequence"/>
</dbReference>
<dbReference type="PANTHER" id="PTHR34566:SF2">
    <property type="entry name" value="ALTERED INHERITANCE OF MITOCHONDRIA PROTEIN"/>
    <property type="match status" value="1"/>
</dbReference>
<dbReference type="PANTHER" id="PTHR34566">
    <property type="entry name" value="ALTERED INHERITANCE OF MITOCHONDRIA PROTEIN"/>
    <property type="match status" value="1"/>
</dbReference>
<feature type="compositionally biased region" description="Basic and acidic residues" evidence="1">
    <location>
        <begin position="9"/>
        <end position="19"/>
    </location>
</feature>
<evidence type="ECO:0000313" key="4">
    <source>
        <dbReference type="Proteomes" id="UP000233551"/>
    </source>
</evidence>
<proteinExistence type="predicted"/>
<protein>
    <recommendedName>
        <fullName evidence="2">DUF8204 domain-containing protein</fullName>
    </recommendedName>
</protein>
<dbReference type="AlphaFoldDB" id="A0A2I0JFJ8"/>
<feature type="region of interest" description="Disordered" evidence="1">
    <location>
        <begin position="69"/>
        <end position="91"/>
    </location>
</feature>
<keyword evidence="4" id="KW-1185">Reference proteome</keyword>
<comment type="caution">
    <text evidence="3">The sequence shown here is derived from an EMBL/GenBank/DDBJ whole genome shotgun (WGS) entry which is preliminary data.</text>
</comment>
<evidence type="ECO:0000313" key="3">
    <source>
        <dbReference type="EMBL" id="PKI54743.1"/>
    </source>
</evidence>
<evidence type="ECO:0000256" key="1">
    <source>
        <dbReference type="SAM" id="MobiDB-lite"/>
    </source>
</evidence>
<gene>
    <name evidence="3" type="ORF">CRG98_024845</name>
</gene>
<dbReference type="InterPro" id="IPR058517">
    <property type="entry name" value="DUF8204"/>
</dbReference>
<feature type="compositionally biased region" description="Pro residues" evidence="1">
    <location>
        <begin position="27"/>
        <end position="42"/>
    </location>
</feature>
<evidence type="ECO:0000259" key="2">
    <source>
        <dbReference type="Pfam" id="PF26631"/>
    </source>
</evidence>
<reference evidence="3 4" key="1">
    <citation type="submission" date="2017-11" db="EMBL/GenBank/DDBJ databases">
        <title>De-novo sequencing of pomegranate (Punica granatum L.) genome.</title>
        <authorList>
            <person name="Akparov Z."/>
            <person name="Amiraslanov A."/>
            <person name="Hajiyeva S."/>
            <person name="Abbasov M."/>
            <person name="Kaur K."/>
            <person name="Hamwieh A."/>
            <person name="Solovyev V."/>
            <person name="Salamov A."/>
            <person name="Braich B."/>
            <person name="Kosarev P."/>
            <person name="Mahmoud A."/>
            <person name="Hajiyev E."/>
            <person name="Babayeva S."/>
            <person name="Izzatullayeva V."/>
            <person name="Mammadov A."/>
            <person name="Mammadov A."/>
            <person name="Sharifova S."/>
            <person name="Ojaghi J."/>
            <person name="Eynullazada K."/>
            <person name="Bayramov B."/>
            <person name="Abdulazimova A."/>
            <person name="Shahmuradov I."/>
        </authorList>
    </citation>
    <scope>NUCLEOTIDE SEQUENCE [LARGE SCALE GENOMIC DNA]</scope>
    <source>
        <strain evidence="4">cv. AG2017</strain>
        <tissue evidence="3">Leaf</tissue>
    </source>
</reference>
<accession>A0A2I0JFJ8</accession>
<organism evidence="3 4">
    <name type="scientific">Punica granatum</name>
    <name type="common">Pomegranate</name>
    <dbReference type="NCBI Taxonomy" id="22663"/>
    <lineage>
        <taxon>Eukaryota</taxon>
        <taxon>Viridiplantae</taxon>
        <taxon>Streptophyta</taxon>
        <taxon>Embryophyta</taxon>
        <taxon>Tracheophyta</taxon>
        <taxon>Spermatophyta</taxon>
        <taxon>Magnoliopsida</taxon>
        <taxon>eudicotyledons</taxon>
        <taxon>Gunneridae</taxon>
        <taxon>Pentapetalae</taxon>
        <taxon>rosids</taxon>
        <taxon>malvids</taxon>
        <taxon>Myrtales</taxon>
        <taxon>Lythraceae</taxon>
        <taxon>Punica</taxon>
    </lineage>
</organism>
<feature type="compositionally biased region" description="Polar residues" evidence="1">
    <location>
        <begin position="82"/>
        <end position="91"/>
    </location>
</feature>
<dbReference type="EMBL" id="PGOL01001771">
    <property type="protein sequence ID" value="PKI54743.1"/>
    <property type="molecule type" value="Genomic_DNA"/>
</dbReference>
<feature type="region of interest" description="Disordered" evidence="1">
    <location>
        <begin position="1"/>
        <end position="53"/>
    </location>
</feature>
<feature type="domain" description="DUF8204" evidence="2">
    <location>
        <begin position="55"/>
        <end position="88"/>
    </location>
</feature>
<sequence length="91" mass="9940">MCELQWKMGAEEAELKMQADEAGEGPRSPPQPPKPNPNPDPTSSPTRPVEVGYNSKSCKGCLYYSSFKKSKSKPPTCIGISRSLQEATHES</sequence>
<dbReference type="Pfam" id="PF26631">
    <property type="entry name" value="DUF8204"/>
    <property type="match status" value="1"/>
</dbReference>
<name>A0A2I0JFJ8_PUNGR</name>